<dbReference type="Pfam" id="PF22725">
    <property type="entry name" value="GFO_IDH_MocA_C3"/>
    <property type="match status" value="1"/>
</dbReference>
<dbReference type="EMBL" id="VATY01000001">
    <property type="protein sequence ID" value="TMM58221.1"/>
    <property type="molecule type" value="Genomic_DNA"/>
</dbReference>
<dbReference type="AlphaFoldDB" id="A0A5S3PTA6"/>
<keyword evidence="4" id="KW-1185">Reference proteome</keyword>
<sequence>MKQEKLKIGIIGLGRMGLVHAAIFNSLPESEVVAVVDPALFPAKPLQMMNPKIKVFKSIDKMLKKMHIDGVLIASPVGFHIENALECVRNNIPFLMEKPLALNAEQAQPLIDELKKNPVPNMIGYMARNIDSFQEGKKIIDSGALGKIINVKGTVYVSQLFKQGKGWRYDPKISGGGVLESQGSHLLDLLYWYFGPVKKVNADILSVYSKGIEDFSHVVMDFESGLKGWIDASWSVRFKRKMELKIDILGENGNLAISDDSVDLFLDSPVGDYKKGKTYLSANELFSGVHIDISGAKFTYQDQEFIRAIMEKDSTSPSIHDGFHIQKIVDSCYESASNDGAPVFIK</sequence>
<dbReference type="InterPro" id="IPR055170">
    <property type="entry name" value="GFO_IDH_MocA-like_dom"/>
</dbReference>
<dbReference type="InterPro" id="IPR000683">
    <property type="entry name" value="Gfo/Idh/MocA-like_OxRdtase_N"/>
</dbReference>
<dbReference type="Gene3D" id="3.30.360.10">
    <property type="entry name" value="Dihydrodipicolinate Reductase, domain 2"/>
    <property type="match status" value="1"/>
</dbReference>
<dbReference type="InterPro" id="IPR051450">
    <property type="entry name" value="Gfo/Idh/MocA_Oxidoreductases"/>
</dbReference>
<dbReference type="SUPFAM" id="SSF51735">
    <property type="entry name" value="NAD(P)-binding Rossmann-fold domains"/>
    <property type="match status" value="1"/>
</dbReference>
<evidence type="ECO:0000313" key="4">
    <source>
        <dbReference type="Proteomes" id="UP000310314"/>
    </source>
</evidence>
<evidence type="ECO:0000259" key="2">
    <source>
        <dbReference type="Pfam" id="PF22725"/>
    </source>
</evidence>
<organism evidence="3 4">
    <name type="scientific">Maribacter algarum</name>
    <name type="common">ex Zhang et al. 2020</name>
    <dbReference type="NCBI Taxonomy" id="2578118"/>
    <lineage>
        <taxon>Bacteria</taxon>
        <taxon>Pseudomonadati</taxon>
        <taxon>Bacteroidota</taxon>
        <taxon>Flavobacteriia</taxon>
        <taxon>Flavobacteriales</taxon>
        <taxon>Flavobacteriaceae</taxon>
        <taxon>Maribacter</taxon>
    </lineage>
</organism>
<comment type="caution">
    <text evidence="3">The sequence shown here is derived from an EMBL/GenBank/DDBJ whole genome shotgun (WGS) entry which is preliminary data.</text>
</comment>
<dbReference type="Pfam" id="PF01408">
    <property type="entry name" value="GFO_IDH_MocA"/>
    <property type="match status" value="1"/>
</dbReference>
<protein>
    <submittedName>
        <fullName evidence="3">Gfo/Idh/MocA family oxidoreductase</fullName>
    </submittedName>
</protein>
<dbReference type="Proteomes" id="UP000310314">
    <property type="component" value="Unassembled WGS sequence"/>
</dbReference>
<gene>
    <name evidence="3" type="ORF">FEE95_01990</name>
</gene>
<dbReference type="InterPro" id="IPR036291">
    <property type="entry name" value="NAD(P)-bd_dom_sf"/>
</dbReference>
<dbReference type="SUPFAM" id="SSF55347">
    <property type="entry name" value="Glyceraldehyde-3-phosphate dehydrogenase-like, C-terminal domain"/>
    <property type="match status" value="1"/>
</dbReference>
<name>A0A5S3PTA6_9FLAO</name>
<dbReference type="PANTHER" id="PTHR43377">
    <property type="entry name" value="BILIVERDIN REDUCTASE A"/>
    <property type="match status" value="1"/>
</dbReference>
<proteinExistence type="predicted"/>
<dbReference type="OrthoDB" id="9795543at2"/>
<feature type="domain" description="Gfo/Idh/MocA-like oxidoreductase N-terminal" evidence="1">
    <location>
        <begin position="6"/>
        <end position="124"/>
    </location>
</feature>
<dbReference type="Gene3D" id="3.40.50.720">
    <property type="entry name" value="NAD(P)-binding Rossmann-like Domain"/>
    <property type="match status" value="1"/>
</dbReference>
<dbReference type="RefSeq" id="WP_138656153.1">
    <property type="nucleotide sequence ID" value="NZ_VATY01000001.1"/>
</dbReference>
<feature type="domain" description="GFO/IDH/MocA-like oxidoreductase" evidence="2">
    <location>
        <begin position="133"/>
        <end position="255"/>
    </location>
</feature>
<evidence type="ECO:0000313" key="3">
    <source>
        <dbReference type="EMBL" id="TMM58221.1"/>
    </source>
</evidence>
<evidence type="ECO:0000259" key="1">
    <source>
        <dbReference type="Pfam" id="PF01408"/>
    </source>
</evidence>
<accession>A0A5S3PTA6</accession>
<reference evidence="3 4" key="1">
    <citation type="submission" date="2019-05" db="EMBL/GenBank/DDBJ databases">
        <authorList>
            <person name="Zhang J.-Y."/>
            <person name="Feg X."/>
            <person name="Du Z.-J."/>
        </authorList>
    </citation>
    <scope>NUCLEOTIDE SEQUENCE [LARGE SCALE GENOMIC DNA]</scope>
    <source>
        <strain evidence="3 4">RZ26</strain>
    </source>
</reference>
<dbReference type="GO" id="GO:0000166">
    <property type="term" value="F:nucleotide binding"/>
    <property type="evidence" value="ECO:0007669"/>
    <property type="project" value="InterPro"/>
</dbReference>
<dbReference type="PANTHER" id="PTHR43377:SF1">
    <property type="entry name" value="BILIVERDIN REDUCTASE A"/>
    <property type="match status" value="1"/>
</dbReference>